<dbReference type="AlphaFoldDB" id="A0ABD6AWH7"/>
<name>A0ABD6AWH7_9EURY</name>
<proteinExistence type="predicted"/>
<dbReference type="SUPFAM" id="SSF53756">
    <property type="entry name" value="UDP-Glycosyltransferase/glycogen phosphorylase"/>
    <property type="match status" value="1"/>
</dbReference>
<organism evidence="2 3">
    <name type="scientific">Halomarina rubra</name>
    <dbReference type="NCBI Taxonomy" id="2071873"/>
    <lineage>
        <taxon>Archaea</taxon>
        <taxon>Methanobacteriati</taxon>
        <taxon>Methanobacteriota</taxon>
        <taxon>Stenosarchaea group</taxon>
        <taxon>Halobacteria</taxon>
        <taxon>Halobacteriales</taxon>
        <taxon>Natronomonadaceae</taxon>
        <taxon>Halomarina</taxon>
    </lineage>
</organism>
<dbReference type="Gene3D" id="3.40.50.2000">
    <property type="entry name" value="Glycogen Phosphorylase B"/>
    <property type="match status" value="2"/>
</dbReference>
<dbReference type="PANTHER" id="PTHR45947:SF3">
    <property type="entry name" value="SULFOQUINOVOSYL TRANSFERASE SQD2"/>
    <property type="match status" value="1"/>
</dbReference>
<keyword evidence="2" id="KW-0328">Glycosyltransferase</keyword>
<dbReference type="InterPro" id="IPR001296">
    <property type="entry name" value="Glyco_trans_1"/>
</dbReference>
<dbReference type="RefSeq" id="WP_250873903.1">
    <property type="nucleotide sequence ID" value="NZ_JALXFV010000005.1"/>
</dbReference>
<protein>
    <submittedName>
        <fullName evidence="2">Glycosyltransferase family 4 protein</fullName>
        <ecNumber evidence="2">2.4.-.-</ecNumber>
    </submittedName>
</protein>
<keyword evidence="2" id="KW-0808">Transferase</keyword>
<evidence type="ECO:0000259" key="1">
    <source>
        <dbReference type="Pfam" id="PF00534"/>
    </source>
</evidence>
<dbReference type="EMBL" id="JBHUDC010000005">
    <property type="protein sequence ID" value="MFD1513942.1"/>
    <property type="molecule type" value="Genomic_DNA"/>
</dbReference>
<evidence type="ECO:0000313" key="3">
    <source>
        <dbReference type="Proteomes" id="UP001597187"/>
    </source>
</evidence>
<dbReference type="InterPro" id="IPR050194">
    <property type="entry name" value="Glycosyltransferase_grp1"/>
</dbReference>
<dbReference type="EC" id="2.4.-.-" evidence="2"/>
<dbReference type="PANTHER" id="PTHR45947">
    <property type="entry name" value="SULFOQUINOVOSYL TRANSFERASE SQD2"/>
    <property type="match status" value="1"/>
</dbReference>
<dbReference type="GO" id="GO:0016757">
    <property type="term" value="F:glycosyltransferase activity"/>
    <property type="evidence" value="ECO:0007669"/>
    <property type="project" value="UniProtKB-KW"/>
</dbReference>
<comment type="caution">
    <text evidence="2">The sequence shown here is derived from an EMBL/GenBank/DDBJ whole genome shotgun (WGS) entry which is preliminary data.</text>
</comment>
<reference evidence="2 3" key="1">
    <citation type="journal article" date="2019" name="Int. J. Syst. Evol. Microbiol.">
        <title>The Global Catalogue of Microorganisms (GCM) 10K type strain sequencing project: providing services to taxonomists for standard genome sequencing and annotation.</title>
        <authorList>
            <consortium name="The Broad Institute Genomics Platform"/>
            <consortium name="The Broad Institute Genome Sequencing Center for Infectious Disease"/>
            <person name="Wu L."/>
            <person name="Ma J."/>
        </authorList>
    </citation>
    <scope>NUCLEOTIDE SEQUENCE [LARGE SCALE GENOMIC DNA]</scope>
    <source>
        <strain evidence="2 3">CGMCC 1.12563</strain>
    </source>
</reference>
<feature type="domain" description="Glycosyl transferase family 1" evidence="1">
    <location>
        <begin position="169"/>
        <end position="330"/>
    </location>
</feature>
<accession>A0ABD6AWH7</accession>
<dbReference type="Pfam" id="PF00534">
    <property type="entry name" value="Glycos_transf_1"/>
    <property type="match status" value="1"/>
</dbReference>
<dbReference type="Proteomes" id="UP001597187">
    <property type="component" value="Unassembled WGS sequence"/>
</dbReference>
<dbReference type="CDD" id="cd03801">
    <property type="entry name" value="GT4_PimA-like"/>
    <property type="match status" value="1"/>
</dbReference>
<evidence type="ECO:0000313" key="2">
    <source>
        <dbReference type="EMBL" id="MFD1513942.1"/>
    </source>
</evidence>
<keyword evidence="3" id="KW-1185">Reference proteome</keyword>
<sequence length="355" mass="39334">MPTPSNPLSVFVVSTSDRGEKITRPLAEAGVPTTSFTITAVGQVPDLIRAIGSEDPTVVIVDSLSFAGFAVAVSRVLFSIPYVVRIRGDAMTEHRSTFRRHLATGTYTQAVKQIPRYVATMTSLKATRNHLFVSEYLQDLYPSDDERGVVVNTPCFMLDSECDENPQTSLDLPEGQKVILAVANMQYQKKTRGLMQSLGPLSTVLEKNSDTTLLIAGQGPYQYRVEERAEALPGDIRVLGYVSEIESLYNRADIFVHFSLLDGYPSTVLEAYASRTPVVANDAVGMREQIVDGETGYLVDLDKPEELERCIGELLDSPKERERLGEQGYQYVKSNNDSEVIGSQFESYLTTFFDE</sequence>
<gene>
    <name evidence="2" type="ORF">ACFSBT_11695</name>
</gene>